<evidence type="ECO:0000313" key="2">
    <source>
        <dbReference type="Proteomes" id="UP000190027"/>
    </source>
</evidence>
<keyword evidence="2" id="KW-1185">Reference proteome</keyword>
<gene>
    <name evidence="1" type="ORF">SAMN02745704_00895</name>
</gene>
<reference evidence="1 2" key="1">
    <citation type="submission" date="2017-02" db="EMBL/GenBank/DDBJ databases">
        <authorList>
            <person name="Peterson S.W."/>
        </authorList>
    </citation>
    <scope>NUCLEOTIDE SEQUENCE [LARGE SCALE GENOMIC DNA]</scope>
    <source>
        <strain evidence="1 2">DSM 16080</strain>
    </source>
</reference>
<proteinExistence type="predicted"/>
<sequence length="289" mass="33923">MNVKKVYLHVGVNKCGSTSIQDYFKLLNMMDINYRYFSEEYRLGADITMKYGKSPVVQNAVKLRIVKKFAQAKEQNLVFSSENFWTLLFQGDDDTTDWVIRNIKNLFDFAKPKILIVIRRQDKLLESSYLWRLKAVKNFRQSFADFLKGIQRKGYDFNAIIQRFESTFGIENIVVIPFELLLRDSGAFQTALLHFLDIQVTRSIDFEFPHRNVGINAEGVEYLLHRTEDIKSDHEQKQLRAYVERTYPKTLGEKPILYKAGQREEIVSYFAKSNAELFSRYSLDASLWD</sequence>
<dbReference type="InterPro" id="IPR027417">
    <property type="entry name" value="P-loop_NTPase"/>
</dbReference>
<accession>A0A1T4WJT2</accession>
<evidence type="ECO:0008006" key="3">
    <source>
        <dbReference type="Google" id="ProtNLM"/>
    </source>
</evidence>
<dbReference type="SUPFAM" id="SSF52540">
    <property type="entry name" value="P-loop containing nucleoside triphosphate hydrolases"/>
    <property type="match status" value="1"/>
</dbReference>
<dbReference type="Gene3D" id="3.40.50.300">
    <property type="entry name" value="P-loop containing nucleotide triphosphate hydrolases"/>
    <property type="match status" value="1"/>
</dbReference>
<name>A0A1T4WJT2_9BACT</name>
<organism evidence="1 2">
    <name type="scientific">Paucidesulfovibrio gracilis DSM 16080</name>
    <dbReference type="NCBI Taxonomy" id="1121449"/>
    <lineage>
        <taxon>Bacteria</taxon>
        <taxon>Pseudomonadati</taxon>
        <taxon>Thermodesulfobacteriota</taxon>
        <taxon>Desulfovibrionia</taxon>
        <taxon>Desulfovibrionales</taxon>
        <taxon>Desulfovibrionaceae</taxon>
        <taxon>Paucidesulfovibrio</taxon>
    </lineage>
</organism>
<protein>
    <recommendedName>
        <fullName evidence="3">Sulfotransferase family protein</fullName>
    </recommendedName>
</protein>
<evidence type="ECO:0000313" key="1">
    <source>
        <dbReference type="EMBL" id="SKA76891.1"/>
    </source>
</evidence>
<dbReference type="EMBL" id="FUYC01000003">
    <property type="protein sequence ID" value="SKA76891.1"/>
    <property type="molecule type" value="Genomic_DNA"/>
</dbReference>
<dbReference type="AlphaFoldDB" id="A0A1T4WJT2"/>
<dbReference type="Proteomes" id="UP000190027">
    <property type="component" value="Unassembled WGS sequence"/>
</dbReference>